<dbReference type="EnsemblPlants" id="AUR62029362-RA">
    <property type="protein sequence ID" value="AUR62029362-RA:cds"/>
    <property type="gene ID" value="AUR62029362"/>
</dbReference>
<dbReference type="Gramene" id="AUR62029362-RA">
    <property type="protein sequence ID" value="AUR62029362-RA:cds"/>
    <property type="gene ID" value="AUR62029362"/>
</dbReference>
<dbReference type="NCBIfam" id="TIGR00756">
    <property type="entry name" value="PPR"/>
    <property type="match status" value="5"/>
</dbReference>
<feature type="repeat" description="PPR" evidence="3">
    <location>
        <begin position="309"/>
        <end position="339"/>
    </location>
</feature>
<evidence type="ECO:0008006" key="6">
    <source>
        <dbReference type="Google" id="ProtNLM"/>
    </source>
</evidence>
<reference evidence="4" key="1">
    <citation type="journal article" date="2017" name="Nature">
        <title>The genome of Chenopodium quinoa.</title>
        <authorList>
            <person name="Jarvis D.E."/>
            <person name="Ho Y.S."/>
            <person name="Lightfoot D.J."/>
            <person name="Schmoeckel S.M."/>
            <person name="Li B."/>
            <person name="Borm T.J.A."/>
            <person name="Ohyanagi H."/>
            <person name="Mineta K."/>
            <person name="Michell C.T."/>
            <person name="Saber N."/>
            <person name="Kharbatia N.M."/>
            <person name="Rupper R.R."/>
            <person name="Sharp A.R."/>
            <person name="Dally N."/>
            <person name="Boughton B.A."/>
            <person name="Woo Y.H."/>
            <person name="Gao G."/>
            <person name="Schijlen E.G.W.M."/>
            <person name="Guo X."/>
            <person name="Momin A.A."/>
            <person name="Negrao S."/>
            <person name="Al-Babili S."/>
            <person name="Gehring C."/>
            <person name="Roessner U."/>
            <person name="Jung C."/>
            <person name="Murphy K."/>
            <person name="Arold S.T."/>
            <person name="Gojobori T."/>
            <person name="van der Linden C.G."/>
            <person name="van Loo E.N."/>
            <person name="Jellen E.N."/>
            <person name="Maughan P.J."/>
            <person name="Tester M."/>
        </authorList>
    </citation>
    <scope>NUCLEOTIDE SEQUENCE [LARGE SCALE GENOMIC DNA]</scope>
    <source>
        <strain evidence="4">cv. PI 614886</strain>
    </source>
</reference>
<keyword evidence="2" id="KW-0677">Repeat</keyword>
<evidence type="ECO:0000256" key="3">
    <source>
        <dbReference type="PROSITE-ProRule" id="PRU00708"/>
    </source>
</evidence>
<keyword evidence="5" id="KW-1185">Reference proteome</keyword>
<evidence type="ECO:0000256" key="1">
    <source>
        <dbReference type="ARBA" id="ARBA00007626"/>
    </source>
</evidence>
<comment type="similarity">
    <text evidence="1">Belongs to the PPR family. P subfamily.</text>
</comment>
<evidence type="ECO:0000256" key="2">
    <source>
        <dbReference type="ARBA" id="ARBA00022737"/>
    </source>
</evidence>
<evidence type="ECO:0000313" key="5">
    <source>
        <dbReference type="Proteomes" id="UP000596660"/>
    </source>
</evidence>
<dbReference type="InterPro" id="IPR002885">
    <property type="entry name" value="PPR_rpt"/>
</dbReference>
<dbReference type="Pfam" id="PF12854">
    <property type="entry name" value="PPR_1"/>
    <property type="match status" value="1"/>
</dbReference>
<sequence>MNAGGNANEDTTEYRTDRIVDIGLYLTRRTEIEDQQTHLQLKNDLVAHIWNKFGAYRQRVNRRLRPARKPVLNEVKFNKAVSQLPARFNADDLHGAIALEDDPLVCLELFNWASKQHRFKHSVNTYHITVQKLGVGGMIEEMYDVVDQFLALPHFGSEALYNTIIYYYTQARKLSRAITVFKHMKKAKDSDCRPSMRTYNLLFAAFLSRRRDTYINHWYMGTMECLFKQMINDKIEPDIFALNSMIQGYVLSNHVNEALRIFHQMGVVYTCVPNALTYDYLIYGLCAQTRTKNARELFFQMKEKGFVASAKTYNSLVSSLALGGEIEEALSYLWEMTEKHKVDLITYKTLLDEYCRKGRAEEAFRLLKEFQEKHIVDGPTYKKLLCVLKEDFAHSRNGFQ</sequence>
<dbReference type="Gene3D" id="1.25.40.10">
    <property type="entry name" value="Tetratricopeptide repeat domain"/>
    <property type="match status" value="2"/>
</dbReference>
<protein>
    <recommendedName>
        <fullName evidence="6">Pentatricopeptide repeat-containing protein</fullName>
    </recommendedName>
</protein>
<feature type="repeat" description="PPR" evidence="3">
    <location>
        <begin position="343"/>
        <end position="377"/>
    </location>
</feature>
<dbReference type="Pfam" id="PF13041">
    <property type="entry name" value="PPR_2"/>
    <property type="match status" value="2"/>
</dbReference>
<dbReference type="Proteomes" id="UP000596660">
    <property type="component" value="Unplaced"/>
</dbReference>
<name>A0A803MHB0_CHEQI</name>
<dbReference type="AlphaFoldDB" id="A0A803MHB0"/>
<evidence type="ECO:0000313" key="4">
    <source>
        <dbReference type="EnsemblPlants" id="AUR62029362-RA:cds"/>
    </source>
</evidence>
<reference evidence="4" key="2">
    <citation type="submission" date="2021-03" db="UniProtKB">
        <authorList>
            <consortium name="EnsemblPlants"/>
        </authorList>
    </citation>
    <scope>IDENTIFICATION</scope>
</reference>
<dbReference type="Pfam" id="PF01535">
    <property type="entry name" value="PPR"/>
    <property type="match status" value="1"/>
</dbReference>
<dbReference type="InterPro" id="IPR011990">
    <property type="entry name" value="TPR-like_helical_dom_sf"/>
</dbReference>
<feature type="repeat" description="PPR" evidence="3">
    <location>
        <begin position="274"/>
        <end position="308"/>
    </location>
</feature>
<dbReference type="OMA" id="TENAMVI"/>
<organism evidence="4 5">
    <name type="scientific">Chenopodium quinoa</name>
    <name type="common">Quinoa</name>
    <dbReference type="NCBI Taxonomy" id="63459"/>
    <lineage>
        <taxon>Eukaryota</taxon>
        <taxon>Viridiplantae</taxon>
        <taxon>Streptophyta</taxon>
        <taxon>Embryophyta</taxon>
        <taxon>Tracheophyta</taxon>
        <taxon>Spermatophyta</taxon>
        <taxon>Magnoliopsida</taxon>
        <taxon>eudicotyledons</taxon>
        <taxon>Gunneridae</taxon>
        <taxon>Pentapetalae</taxon>
        <taxon>Caryophyllales</taxon>
        <taxon>Chenopodiaceae</taxon>
        <taxon>Chenopodioideae</taxon>
        <taxon>Atripliceae</taxon>
        <taxon>Chenopodium</taxon>
    </lineage>
</organism>
<dbReference type="PROSITE" id="PS51375">
    <property type="entry name" value="PPR"/>
    <property type="match status" value="3"/>
</dbReference>
<dbReference type="PANTHER" id="PTHR47941">
    <property type="entry name" value="PENTATRICOPEPTIDE REPEAT-CONTAINING PROTEIN 3, MITOCHONDRIAL"/>
    <property type="match status" value="1"/>
</dbReference>
<accession>A0A803MHB0</accession>
<proteinExistence type="inferred from homology"/>